<dbReference type="Pfam" id="PF08534">
    <property type="entry name" value="Redoxin"/>
    <property type="match status" value="1"/>
</dbReference>
<dbReference type="PROSITE" id="PS51352">
    <property type="entry name" value="THIOREDOXIN_2"/>
    <property type="match status" value="1"/>
</dbReference>
<protein>
    <submittedName>
        <fullName evidence="2">TlpA family protein disulfide reductase</fullName>
    </submittedName>
</protein>
<comment type="caution">
    <text evidence="2">The sequence shown here is derived from an EMBL/GenBank/DDBJ whole genome shotgun (WGS) entry which is preliminary data.</text>
</comment>
<organism evidence="2 3">
    <name type="scientific">Hymenobacter edaphi</name>
    <dbReference type="NCBI Taxonomy" id="2211146"/>
    <lineage>
        <taxon>Bacteria</taxon>
        <taxon>Pseudomonadati</taxon>
        <taxon>Bacteroidota</taxon>
        <taxon>Cytophagia</taxon>
        <taxon>Cytophagales</taxon>
        <taxon>Hymenobacteraceae</taxon>
        <taxon>Hymenobacter</taxon>
    </lineage>
</organism>
<keyword evidence="3" id="KW-1185">Reference proteome</keyword>
<dbReference type="SUPFAM" id="SSF52833">
    <property type="entry name" value="Thioredoxin-like"/>
    <property type="match status" value="1"/>
</dbReference>
<dbReference type="AlphaFoldDB" id="A0A328BFX7"/>
<reference evidence="3" key="1">
    <citation type="submission" date="2018-05" db="EMBL/GenBank/DDBJ databases">
        <authorList>
            <person name="Nie L."/>
        </authorList>
    </citation>
    <scope>NUCLEOTIDE SEQUENCE [LARGE SCALE GENOMIC DNA]</scope>
    <source>
        <strain evidence="3">NL</strain>
    </source>
</reference>
<name>A0A328BFX7_9BACT</name>
<dbReference type="OrthoDB" id="616241at2"/>
<evidence type="ECO:0000313" key="2">
    <source>
        <dbReference type="EMBL" id="RAK66130.1"/>
    </source>
</evidence>
<dbReference type="EMBL" id="QHKM01000004">
    <property type="protein sequence ID" value="RAK66130.1"/>
    <property type="molecule type" value="Genomic_DNA"/>
</dbReference>
<dbReference type="Proteomes" id="UP000248553">
    <property type="component" value="Unassembled WGS sequence"/>
</dbReference>
<dbReference type="CDD" id="cd02966">
    <property type="entry name" value="TlpA_like_family"/>
    <property type="match status" value="1"/>
</dbReference>
<dbReference type="Gene3D" id="3.40.30.10">
    <property type="entry name" value="Glutaredoxin"/>
    <property type="match status" value="1"/>
</dbReference>
<dbReference type="InterPro" id="IPR050553">
    <property type="entry name" value="Thioredoxin_ResA/DsbE_sf"/>
</dbReference>
<sequence>MTFQFVSGRRLLGSAALLTTLLSACNSGGDKNATASESGSAATTATALTAGTWRGVLSAQGQEIPFLFDLKDEGGKQVVYLINRGINGEEKLRCDEISTAGDSTTIRLGAFDAALVVSERLSKAASSGTLTGYWVKYDAKGSYRVPFKASHPTPQTLFFGEAKERTDYPLLHQAQSFSVVFKDDSGETYPAVGIFRKEADSDKAYGTFLTTTGDYRYLSGNIVKMRDGKERLQLATFDGSHGWLFDATSADGFKTLQGDFYSGKSGHETWTATLDPNAKLPDANALTGLKPGQKRLDFKFPNIFEGGSISPTDPKYRGKVVVVQVLGSWCPNCMDETNFLAPWYEQNKQRGVEIIGLGFERTPDQKLASQKLLKMKQRMNIGYDLAVAGVANKDSASKALPQLAKVLAFPTTIFLDKKGEVRKVHTGFSGPGTGKYYEQEKAEFEKTVAQLLAE</sequence>
<evidence type="ECO:0000313" key="3">
    <source>
        <dbReference type="Proteomes" id="UP000248553"/>
    </source>
</evidence>
<proteinExistence type="predicted"/>
<dbReference type="GO" id="GO:0016491">
    <property type="term" value="F:oxidoreductase activity"/>
    <property type="evidence" value="ECO:0007669"/>
    <property type="project" value="InterPro"/>
</dbReference>
<dbReference type="InterPro" id="IPR036249">
    <property type="entry name" value="Thioredoxin-like_sf"/>
</dbReference>
<accession>A0A328BFX7</accession>
<dbReference type="PANTHER" id="PTHR42852:SF13">
    <property type="entry name" value="PROTEIN DIPZ"/>
    <property type="match status" value="1"/>
</dbReference>
<dbReference type="PANTHER" id="PTHR42852">
    <property type="entry name" value="THIOL:DISULFIDE INTERCHANGE PROTEIN DSBE"/>
    <property type="match status" value="1"/>
</dbReference>
<dbReference type="InterPro" id="IPR013766">
    <property type="entry name" value="Thioredoxin_domain"/>
</dbReference>
<dbReference type="RefSeq" id="WP_111479040.1">
    <property type="nucleotide sequence ID" value="NZ_QHKM01000004.1"/>
</dbReference>
<dbReference type="InterPro" id="IPR013740">
    <property type="entry name" value="Redoxin"/>
</dbReference>
<evidence type="ECO:0000259" key="1">
    <source>
        <dbReference type="PROSITE" id="PS51352"/>
    </source>
</evidence>
<feature type="domain" description="Thioredoxin" evidence="1">
    <location>
        <begin position="289"/>
        <end position="453"/>
    </location>
</feature>
<gene>
    <name evidence="2" type="ORF">DLM85_15660</name>
</gene>